<gene>
    <name evidence="2" type="ORF">MA20_46635</name>
</gene>
<sequence>MMPQGGSAGTVSSIMGPPSNSPRAPPSVGIDDQISRTTASVVPVAKTIEVSGTYWLAPHIKQLLIPGHE</sequence>
<feature type="region of interest" description="Disordered" evidence="1">
    <location>
        <begin position="1"/>
        <end position="31"/>
    </location>
</feature>
<protein>
    <submittedName>
        <fullName evidence="2">Uncharacterized protein</fullName>
    </submittedName>
</protein>
<evidence type="ECO:0000313" key="2">
    <source>
        <dbReference type="EMBL" id="KGT73079.1"/>
    </source>
</evidence>
<evidence type="ECO:0000256" key="1">
    <source>
        <dbReference type="SAM" id="MobiDB-lite"/>
    </source>
</evidence>
<dbReference type="KEGG" id="bjp:RN69_39090"/>
<dbReference type="EMBL" id="JRPN01000070">
    <property type="protein sequence ID" value="KGT73079.1"/>
    <property type="molecule type" value="Genomic_DNA"/>
</dbReference>
<dbReference type="Proteomes" id="UP000030377">
    <property type="component" value="Unassembled WGS sequence"/>
</dbReference>
<dbReference type="AlphaFoldDB" id="A0A0A3XIK5"/>
<comment type="caution">
    <text evidence="2">The sequence shown here is derived from an EMBL/GenBank/DDBJ whole genome shotgun (WGS) entry which is preliminary data.</text>
</comment>
<evidence type="ECO:0000313" key="3">
    <source>
        <dbReference type="Proteomes" id="UP000030377"/>
    </source>
</evidence>
<reference evidence="2 3" key="1">
    <citation type="submission" date="2014-09" db="EMBL/GenBank/DDBJ databases">
        <title>Draft genome of Bradyrhizobium japonicum Is-34.</title>
        <authorList>
            <person name="Tsurumaru H."/>
            <person name="Yamakawa T."/>
            <person name="Hashimoto S."/>
            <person name="Okizaki K."/>
            <person name="Kanesaki Y."/>
            <person name="Yoshikawa H."/>
            <person name="Yajima S."/>
        </authorList>
    </citation>
    <scope>NUCLEOTIDE SEQUENCE [LARGE SCALE GENOMIC DNA]</scope>
    <source>
        <strain evidence="2 3">Is-34</strain>
    </source>
</reference>
<proteinExistence type="predicted"/>
<name>A0A0A3XIK5_BRAJP</name>
<accession>A0A0A3XIK5</accession>
<organism evidence="2 3">
    <name type="scientific">Bradyrhizobium japonicum</name>
    <dbReference type="NCBI Taxonomy" id="375"/>
    <lineage>
        <taxon>Bacteria</taxon>
        <taxon>Pseudomonadati</taxon>
        <taxon>Pseudomonadota</taxon>
        <taxon>Alphaproteobacteria</taxon>
        <taxon>Hyphomicrobiales</taxon>
        <taxon>Nitrobacteraceae</taxon>
        <taxon>Bradyrhizobium</taxon>
    </lineage>
</organism>